<dbReference type="RefSeq" id="WP_149837644.1">
    <property type="nucleotide sequence ID" value="NZ_VUOC01000002.1"/>
</dbReference>
<proteinExistence type="predicted"/>
<reference evidence="1 2" key="2">
    <citation type="submission" date="2019-09" db="EMBL/GenBank/DDBJ databases">
        <authorList>
            <person name="Jin C."/>
        </authorList>
    </citation>
    <scope>NUCLEOTIDE SEQUENCE [LARGE SCALE GENOMIC DNA]</scope>
    <source>
        <strain evidence="1 2">BN140078</strain>
    </source>
</reference>
<dbReference type="EMBL" id="VUOC01000002">
    <property type="protein sequence ID" value="KAA2242771.1"/>
    <property type="molecule type" value="Genomic_DNA"/>
</dbReference>
<evidence type="ECO:0000313" key="2">
    <source>
        <dbReference type="Proteomes" id="UP000324611"/>
    </source>
</evidence>
<sequence>MLVAKDELHTAASRPGAPSYNLDLADVCASLLQFDSAVYFIRQELAARDISGKLRDYKMLFLLMRDPAMYKQFTDGVFFGRYNIDSASGLKRYVPSEFCMQYIERELLIGPVYSGWSSNFYYKNVKMTWEEGQSLKKQFEQVAKYMEEHLLQIAPGEYVNRKRLPQYSKDGKVPVDKFVETMSRVLRDLVANKTVEITALLEKKELPNRICYDVDNELLDQGKPQRYGMRAKMENGKPMLQLPHDNLRDIAAHRKLAGLNTWQEMIREEEKSFKNIGVLLQ</sequence>
<protein>
    <submittedName>
        <fullName evidence="1">Uncharacterized protein</fullName>
    </submittedName>
</protein>
<organism evidence="1 2">
    <name type="scientific">Chitinophaga agrisoli</name>
    <dbReference type="NCBI Taxonomy" id="2607653"/>
    <lineage>
        <taxon>Bacteria</taxon>
        <taxon>Pseudomonadati</taxon>
        <taxon>Bacteroidota</taxon>
        <taxon>Chitinophagia</taxon>
        <taxon>Chitinophagales</taxon>
        <taxon>Chitinophagaceae</taxon>
        <taxon>Chitinophaga</taxon>
    </lineage>
</organism>
<dbReference type="AlphaFoldDB" id="A0A5B2VU68"/>
<accession>A0A5B2VU68</accession>
<reference evidence="1 2" key="1">
    <citation type="submission" date="2019-09" db="EMBL/GenBank/DDBJ databases">
        <title>Chitinophaga ginsengihumi sp. nov., isolated from soil of ginseng rhizosphere.</title>
        <authorList>
            <person name="Lee J."/>
        </authorList>
    </citation>
    <scope>NUCLEOTIDE SEQUENCE [LARGE SCALE GENOMIC DNA]</scope>
    <source>
        <strain evidence="1 2">BN140078</strain>
    </source>
</reference>
<evidence type="ECO:0000313" key="1">
    <source>
        <dbReference type="EMBL" id="KAA2242771.1"/>
    </source>
</evidence>
<name>A0A5B2VU68_9BACT</name>
<keyword evidence="2" id="KW-1185">Reference proteome</keyword>
<comment type="caution">
    <text evidence="1">The sequence shown here is derived from an EMBL/GenBank/DDBJ whole genome shotgun (WGS) entry which is preliminary data.</text>
</comment>
<dbReference type="Proteomes" id="UP000324611">
    <property type="component" value="Unassembled WGS sequence"/>
</dbReference>
<gene>
    <name evidence="1" type="ORF">F0L74_09595</name>
</gene>